<reference evidence="3 4" key="1">
    <citation type="submission" date="2023-07" db="EMBL/GenBank/DDBJ databases">
        <title>Genomic Encyclopedia of Type Strains, Phase IV (KMG-IV): sequencing the most valuable type-strain genomes for metagenomic binning, comparative biology and taxonomic classification.</title>
        <authorList>
            <person name="Goeker M."/>
        </authorList>
    </citation>
    <scope>NUCLEOTIDE SEQUENCE [LARGE SCALE GENOMIC DNA]</scope>
    <source>
        <strain evidence="3 4">DSM 16980</strain>
    </source>
</reference>
<dbReference type="SMART" id="SM00267">
    <property type="entry name" value="GGDEF"/>
    <property type="match status" value="1"/>
</dbReference>
<dbReference type="InterPro" id="IPR000160">
    <property type="entry name" value="GGDEF_dom"/>
</dbReference>
<dbReference type="SUPFAM" id="SSF55073">
    <property type="entry name" value="Nucleotide cyclase"/>
    <property type="match status" value="1"/>
</dbReference>
<dbReference type="EMBL" id="JAUSUE010000024">
    <property type="protein sequence ID" value="MDQ0204917.1"/>
    <property type="molecule type" value="Genomic_DNA"/>
</dbReference>
<dbReference type="PROSITE" id="PS50887">
    <property type="entry name" value="GGDEF"/>
    <property type="match status" value="1"/>
</dbReference>
<organism evidence="3 4">
    <name type="scientific">Pectinatus haikarae</name>
    <dbReference type="NCBI Taxonomy" id="349096"/>
    <lineage>
        <taxon>Bacteria</taxon>
        <taxon>Bacillati</taxon>
        <taxon>Bacillota</taxon>
        <taxon>Negativicutes</taxon>
        <taxon>Selenomonadales</taxon>
        <taxon>Selenomonadaceae</taxon>
        <taxon>Pectinatus</taxon>
    </lineage>
</organism>
<gene>
    <name evidence="3" type="ORF">J2S01_002651</name>
</gene>
<dbReference type="Gene3D" id="3.30.450.20">
    <property type="entry name" value="PAS domain"/>
    <property type="match status" value="1"/>
</dbReference>
<keyword evidence="1" id="KW-1133">Transmembrane helix</keyword>
<dbReference type="Pfam" id="PF00990">
    <property type="entry name" value="GGDEF"/>
    <property type="match status" value="1"/>
</dbReference>
<name>A0ABT9YAS8_9FIRM</name>
<feature type="transmembrane region" description="Helical" evidence="1">
    <location>
        <begin position="247"/>
        <end position="266"/>
    </location>
</feature>
<keyword evidence="1" id="KW-0472">Membrane</keyword>
<dbReference type="CDD" id="cd12914">
    <property type="entry name" value="PDC1_DGC_like"/>
    <property type="match status" value="1"/>
</dbReference>
<evidence type="ECO:0000256" key="1">
    <source>
        <dbReference type="SAM" id="Phobius"/>
    </source>
</evidence>
<dbReference type="NCBIfam" id="TIGR00254">
    <property type="entry name" value="GGDEF"/>
    <property type="match status" value="1"/>
</dbReference>
<dbReference type="InterPro" id="IPR050469">
    <property type="entry name" value="Diguanylate_Cyclase"/>
</dbReference>
<keyword evidence="1" id="KW-0812">Transmembrane</keyword>
<proteinExistence type="predicted"/>
<dbReference type="PANTHER" id="PTHR45138:SF9">
    <property type="entry name" value="DIGUANYLATE CYCLASE DGCM-RELATED"/>
    <property type="match status" value="1"/>
</dbReference>
<comment type="caution">
    <text evidence="3">The sequence shown here is derived from an EMBL/GenBank/DDBJ whole genome shotgun (WGS) entry which is preliminary data.</text>
</comment>
<dbReference type="InterPro" id="IPR029787">
    <property type="entry name" value="Nucleotide_cyclase"/>
</dbReference>
<protein>
    <submittedName>
        <fullName evidence="3">Diguanylate cyclase (GGDEF)-like protein</fullName>
    </submittedName>
</protein>
<evidence type="ECO:0000313" key="4">
    <source>
        <dbReference type="Proteomes" id="UP001239167"/>
    </source>
</evidence>
<keyword evidence="4" id="KW-1185">Reference proteome</keyword>
<dbReference type="RefSeq" id="WP_196603368.1">
    <property type="nucleotide sequence ID" value="NZ_CP116940.1"/>
</dbReference>
<feature type="domain" description="GGDEF" evidence="2">
    <location>
        <begin position="356"/>
        <end position="480"/>
    </location>
</feature>
<evidence type="ECO:0000259" key="2">
    <source>
        <dbReference type="PROSITE" id="PS50887"/>
    </source>
</evidence>
<dbReference type="PANTHER" id="PTHR45138">
    <property type="entry name" value="REGULATORY COMPONENTS OF SENSORY TRANSDUCTION SYSTEM"/>
    <property type="match status" value="1"/>
</dbReference>
<dbReference type="InterPro" id="IPR043128">
    <property type="entry name" value="Rev_trsase/Diguanyl_cyclase"/>
</dbReference>
<dbReference type="Gene3D" id="3.30.70.270">
    <property type="match status" value="1"/>
</dbReference>
<dbReference type="CDD" id="cd01949">
    <property type="entry name" value="GGDEF"/>
    <property type="match status" value="1"/>
</dbReference>
<accession>A0ABT9YAS8</accession>
<evidence type="ECO:0000313" key="3">
    <source>
        <dbReference type="EMBL" id="MDQ0204917.1"/>
    </source>
</evidence>
<sequence>MQFLIFDKTFLSHINSMMLDINKQTAENMRSQIDRNFSRIYSTLNRIAENDDIRDSKYELDKINNFIQDVDILMVVNENGDILNISGNKDVLSVFNLKDRTFFKQAMQKKSHISNVHTSSTGRKFIRISVPIIRNNQAVGAVAGIIRLTDDNLASPFENGIFGNYGTAIVMDSHGAIIYGPDKNRIGQQAETFGDMTGESGSLLTNNMFGENYFIGYSKIADIGGHVVVKTPVSDIIKSKNTVMYEMLGFFVIETTVFIALALYIIRRYAKSTEQLLSAFGNLKKGSYKRLNTSDYKKEFRKIVEVYNDALKTARAEYDNLTEAANLDQLTQAYNRRAFDRVLKIVDDEMQSGIIKNVGFLLLDLDHFKGLNDRAGHLSGDKILQKAVAIMKEFAGERSVFRFGGDEFAILKRDIDKNDLLNMAENIRINAQSMLDGCTLSIGVANYPDDASTIFTLLDKADKALYISKIDRNKVTAFWHK</sequence>
<dbReference type="Proteomes" id="UP001239167">
    <property type="component" value="Unassembled WGS sequence"/>
</dbReference>